<evidence type="ECO:0000313" key="10">
    <source>
        <dbReference type="EMBL" id="MET1254529.1"/>
    </source>
</evidence>
<evidence type="ECO:0000256" key="3">
    <source>
        <dbReference type="ARBA" id="ARBA00022714"/>
    </source>
</evidence>
<evidence type="ECO:0000256" key="7">
    <source>
        <dbReference type="ARBA" id="ARBA00031580"/>
    </source>
</evidence>
<evidence type="ECO:0000256" key="5">
    <source>
        <dbReference type="ARBA" id="ARBA00023004"/>
    </source>
</evidence>
<comment type="cofactor">
    <cofactor evidence="9">
        <name>[2Fe-2S] cluster</name>
        <dbReference type="ChEBI" id="CHEBI:190135"/>
    </cofactor>
</comment>
<dbReference type="Proteomes" id="UP001548189">
    <property type="component" value="Unassembled WGS sequence"/>
</dbReference>
<dbReference type="CDD" id="cd03064">
    <property type="entry name" value="TRX_Fd_NuoE"/>
    <property type="match status" value="1"/>
</dbReference>
<evidence type="ECO:0000256" key="1">
    <source>
        <dbReference type="ARBA" id="ARBA00010643"/>
    </source>
</evidence>
<reference evidence="10 11" key="1">
    <citation type="submission" date="2024-06" db="EMBL/GenBank/DDBJ databases">
        <authorList>
            <person name="Li F."/>
        </authorList>
    </citation>
    <scope>NUCLEOTIDE SEQUENCE [LARGE SCALE GENOMIC DNA]</scope>
    <source>
        <strain evidence="10 11">GXAS 311</strain>
    </source>
</reference>
<dbReference type="InterPro" id="IPR041921">
    <property type="entry name" value="NuoE_N"/>
</dbReference>
<sequence>MTDLTYDNKLHLKNIVPPEAIAEVDHWISKYPAERKRPPIMAALKVVQQHNGNYLTDEMMQAVAEYLDVPHIAVYEVATFYTLFHLNKVGKHVISVCNNISCTLRGANQILQHLQNRLNIKVGETTEDGLYTIQTVECMAACGGAPMLEVNKVYYENLTEEKVDQILSEIAQIELNQSTEDKGESNSPDSKE</sequence>
<keyword evidence="3" id="KW-0001">2Fe-2S</keyword>
<gene>
    <name evidence="10" type="ORF">ABVT43_05260</name>
</gene>
<dbReference type="EMBL" id="JBEVCJ010000004">
    <property type="protein sequence ID" value="MET1254529.1"/>
    <property type="molecule type" value="Genomic_DNA"/>
</dbReference>
<dbReference type="Gene3D" id="3.40.30.10">
    <property type="entry name" value="Glutaredoxin"/>
    <property type="match status" value="1"/>
</dbReference>
<dbReference type="SUPFAM" id="SSF52833">
    <property type="entry name" value="Thioredoxin-like"/>
    <property type="match status" value="1"/>
</dbReference>
<evidence type="ECO:0000256" key="4">
    <source>
        <dbReference type="ARBA" id="ARBA00022723"/>
    </source>
</evidence>
<accession>A0ABV2BRI2</accession>
<proteinExistence type="inferred from homology"/>
<dbReference type="Pfam" id="PF01257">
    <property type="entry name" value="2Fe-2S_thioredx"/>
    <property type="match status" value="1"/>
</dbReference>
<comment type="caution">
    <text evidence="10">The sequence shown here is derived from an EMBL/GenBank/DDBJ whole genome shotgun (WGS) entry which is preliminary data.</text>
</comment>
<keyword evidence="11" id="KW-1185">Reference proteome</keyword>
<keyword evidence="4" id="KW-0479">Metal-binding</keyword>
<keyword evidence="5" id="KW-0408">Iron</keyword>
<dbReference type="InterPro" id="IPR036249">
    <property type="entry name" value="Thioredoxin-like_sf"/>
</dbReference>
<protein>
    <recommendedName>
        <fullName evidence="2">NADH-quinone oxidoreductase subunit E</fullName>
    </recommendedName>
    <alternativeName>
        <fullName evidence="7">NADH dehydrogenase I subunit E</fullName>
    </alternativeName>
    <alternativeName>
        <fullName evidence="8">NDH-1 subunit E</fullName>
    </alternativeName>
</protein>
<comment type="similarity">
    <text evidence="1">Belongs to the complex I 24 kDa subunit family.</text>
</comment>
<evidence type="ECO:0000256" key="6">
    <source>
        <dbReference type="ARBA" id="ARBA00023014"/>
    </source>
</evidence>
<dbReference type="NCBIfam" id="TIGR01958">
    <property type="entry name" value="nuoE_fam"/>
    <property type="match status" value="1"/>
</dbReference>
<dbReference type="InterPro" id="IPR002023">
    <property type="entry name" value="NuoE-like"/>
</dbReference>
<organism evidence="10 11">
    <name type="scientific">Aliikangiella maris</name>
    <dbReference type="NCBI Taxonomy" id="3162458"/>
    <lineage>
        <taxon>Bacteria</taxon>
        <taxon>Pseudomonadati</taxon>
        <taxon>Pseudomonadota</taxon>
        <taxon>Gammaproteobacteria</taxon>
        <taxon>Oceanospirillales</taxon>
        <taxon>Pleioneaceae</taxon>
        <taxon>Aliikangiella</taxon>
    </lineage>
</organism>
<name>A0ABV2BRI2_9GAMM</name>
<dbReference type="PANTHER" id="PTHR10371:SF3">
    <property type="entry name" value="NADH DEHYDROGENASE [UBIQUINONE] FLAVOPROTEIN 2, MITOCHONDRIAL"/>
    <property type="match status" value="1"/>
</dbReference>
<dbReference type="PANTHER" id="PTHR10371">
    <property type="entry name" value="NADH DEHYDROGENASE UBIQUINONE FLAVOPROTEIN 2, MITOCHONDRIAL"/>
    <property type="match status" value="1"/>
</dbReference>
<dbReference type="RefSeq" id="WP_353874091.1">
    <property type="nucleotide sequence ID" value="NZ_JBEVCJ010000004.1"/>
</dbReference>
<evidence type="ECO:0000256" key="8">
    <source>
        <dbReference type="ARBA" id="ARBA00032788"/>
    </source>
</evidence>
<dbReference type="InterPro" id="IPR042128">
    <property type="entry name" value="NuoE_dom"/>
</dbReference>
<dbReference type="Gene3D" id="1.10.10.1590">
    <property type="entry name" value="NADH-quinone oxidoreductase subunit E"/>
    <property type="match status" value="1"/>
</dbReference>
<evidence type="ECO:0000256" key="2">
    <source>
        <dbReference type="ARBA" id="ARBA00019898"/>
    </source>
</evidence>
<keyword evidence="6" id="KW-0411">Iron-sulfur</keyword>
<evidence type="ECO:0000256" key="9">
    <source>
        <dbReference type="ARBA" id="ARBA00034078"/>
    </source>
</evidence>
<evidence type="ECO:0000313" key="11">
    <source>
        <dbReference type="Proteomes" id="UP001548189"/>
    </source>
</evidence>
<dbReference type="PIRSF" id="PIRSF000216">
    <property type="entry name" value="NADH_DH_24kDa"/>
    <property type="match status" value="1"/>
</dbReference>